<dbReference type="GO" id="GO:0030246">
    <property type="term" value="F:carbohydrate binding"/>
    <property type="evidence" value="ECO:0007669"/>
    <property type="project" value="InterPro"/>
</dbReference>
<dbReference type="EMBL" id="UINC01001038">
    <property type="protein sequence ID" value="SUZ68437.1"/>
    <property type="molecule type" value="Genomic_DNA"/>
</dbReference>
<dbReference type="InterPro" id="IPR008972">
    <property type="entry name" value="Cupredoxin"/>
</dbReference>
<reference evidence="1" key="1">
    <citation type="submission" date="2018-05" db="EMBL/GenBank/DDBJ databases">
        <authorList>
            <person name="Lanie J.A."/>
            <person name="Ng W.-L."/>
            <person name="Kazmierczak K.M."/>
            <person name="Andrzejewski T.M."/>
            <person name="Davidsen T.M."/>
            <person name="Wayne K.J."/>
            <person name="Tettelin H."/>
            <person name="Glass J.I."/>
            <person name="Rusch D."/>
            <person name="Podicherti R."/>
            <person name="Tsui H.-C.T."/>
            <person name="Winkler M.E."/>
        </authorList>
    </citation>
    <scope>NUCLEOTIDE SEQUENCE</scope>
</reference>
<name>A0A381PQT0_9ZZZZ</name>
<dbReference type="SUPFAM" id="SSF49452">
    <property type="entry name" value="Starch-binding domain-like"/>
    <property type="match status" value="1"/>
</dbReference>
<dbReference type="AlphaFoldDB" id="A0A381PQT0"/>
<dbReference type="PROSITE" id="PS51257">
    <property type="entry name" value="PROKAR_LIPOPROTEIN"/>
    <property type="match status" value="1"/>
</dbReference>
<organism evidence="1">
    <name type="scientific">marine metagenome</name>
    <dbReference type="NCBI Taxonomy" id="408172"/>
    <lineage>
        <taxon>unclassified sequences</taxon>
        <taxon>metagenomes</taxon>
        <taxon>ecological metagenomes</taxon>
    </lineage>
</organism>
<gene>
    <name evidence="1" type="ORF">METZ01_LOCUS21291</name>
</gene>
<evidence type="ECO:0008006" key="2">
    <source>
        <dbReference type="Google" id="ProtNLM"/>
    </source>
</evidence>
<dbReference type="Gene3D" id="2.60.40.1120">
    <property type="entry name" value="Carboxypeptidase-like, regulatory domain"/>
    <property type="match status" value="1"/>
</dbReference>
<dbReference type="SUPFAM" id="SSF49503">
    <property type="entry name" value="Cupredoxins"/>
    <property type="match status" value="1"/>
</dbReference>
<proteinExistence type="predicted"/>
<evidence type="ECO:0000313" key="1">
    <source>
        <dbReference type="EMBL" id="SUZ68437.1"/>
    </source>
</evidence>
<accession>A0A381PQT0</accession>
<protein>
    <recommendedName>
        <fullName evidence="2">Rhamnogalacturonan lyase domain-containing protein</fullName>
    </recommendedName>
</protein>
<dbReference type="Pfam" id="PF13620">
    <property type="entry name" value="CarboxypepD_reg"/>
    <property type="match status" value="1"/>
</dbReference>
<sequence>MPERFELRGVVASTLMLLVMAGCGGGDGGGGGGGGGGGAAVENPVDAATAGNIAGSIVFEGDAPTMDAIDMSSEETCAAKHSSTPMVQEVVVNGNGTLANVFVYVKEGLEGLQFPTPGPVLLDQDGCVYLPHVLGVMAGQDITIRNSDGLLHNINASPTVNRGFNSSQPVSMETTRAFSASEVMVPLRCDAHGWMNAYVGVLDHPFHSVSNGSGAFSLSTLPPGEYVIEAWHERYGTQTQTVTVTTGQTADVTFTFTAS</sequence>
<dbReference type="InterPro" id="IPR013784">
    <property type="entry name" value="Carb-bd-like_fold"/>
</dbReference>